<dbReference type="AlphaFoldDB" id="A0A8E1R344"/>
<sequence length="563" mass="60845">MLGACSSEDVIDNGGQPQWNDKGKGYINLAIQLPTQPGTRANDNFDDGTPAEYEVKDATLILFVKGTSDNEFKVNSAYKMDLNFSPEGTTTDNITTTAKITQEINSVSGDIKALVVLNNNGLLSIAEGGILNVNGAVATGKSLSELNDAVKTAIGTDYSWHDDGLLMSNAIMADAQGGTVDPTSANVVEPLVTIDGSKIFKTKAEADAQPAATIYVERAEAKVTVKNGANGTVTDGSGLTYTIDGWALDNTNQTNKLVRDVTDFTTWKAYKATRSTDYHFIGGTAIASGLYRVYWGDDYNYSTTSVGGLTTVGGEHATLPAVNPANGEFAAYCFENTTDLANMLEQNLTRVIVKATFNGGTEFYTVDGNRSDIWQVADVKKEVAARLLNDVTFNAWAKANVDQGKALSSDTDFDVTFSTEAAGKRTVATIVLNESGKGKLKADAAEYPTNAATLANDHITLEYYANGVAYYPVYIRHFDETQTPWDATYETGNSIYANKSDEYLGRYGVLRNNWYEINVQSIKSLGDPNVTEVTPEPVDKKESYISVDINVLSWAKRSQNVDL</sequence>
<evidence type="ECO:0000313" key="2">
    <source>
        <dbReference type="EMBL" id="KOO69432.1"/>
    </source>
</evidence>
<accession>A0A8E1R344</accession>
<name>A0A8E1R344_9BACT</name>
<dbReference type="Proteomes" id="UP000036951">
    <property type="component" value="Unassembled WGS sequence"/>
</dbReference>
<gene>
    <name evidence="2" type="ORF">ACU52_01845</name>
</gene>
<evidence type="ECO:0000313" key="3">
    <source>
        <dbReference type="Proteomes" id="UP000036951"/>
    </source>
</evidence>
<reference evidence="2 3" key="1">
    <citation type="submission" date="2015-06" db="EMBL/GenBank/DDBJ databases">
        <title>Prevotella sp. 109, sp. nov., a novel member of the family Prevotellaceae isolated from human faeces.</title>
        <authorList>
            <person name="Shkoporov A.N."/>
            <person name="Chaplin A.V."/>
            <person name="Kafarskaia L.I."/>
            <person name="Efimov B.A."/>
        </authorList>
    </citation>
    <scope>NUCLEOTIDE SEQUENCE [LARGE SCALE GENOMIC DNA]</scope>
    <source>
        <strain evidence="2 3">109</strain>
    </source>
</reference>
<dbReference type="Gene3D" id="2.60.40.2580">
    <property type="match status" value="1"/>
</dbReference>
<dbReference type="EMBL" id="LFQU01000002">
    <property type="protein sequence ID" value="KOO69432.1"/>
    <property type="molecule type" value="Genomic_DNA"/>
</dbReference>
<dbReference type="Gene3D" id="2.60.40.3690">
    <property type="match status" value="2"/>
</dbReference>
<organism evidence="2 3">
    <name type="scientific">Xylanibacter rarus</name>
    <dbReference type="NCBI Taxonomy" id="1676614"/>
    <lineage>
        <taxon>Bacteria</taxon>
        <taxon>Pseudomonadati</taxon>
        <taxon>Bacteroidota</taxon>
        <taxon>Bacteroidia</taxon>
        <taxon>Bacteroidales</taxon>
        <taxon>Prevotellaceae</taxon>
        <taxon>Xylanibacter</taxon>
    </lineage>
</organism>
<evidence type="ECO:0000259" key="1">
    <source>
        <dbReference type="Pfam" id="PF15495"/>
    </source>
</evidence>
<dbReference type="NCBIfam" id="NF038041">
    <property type="entry name" value="fim_Mfa1_fam"/>
    <property type="match status" value="1"/>
</dbReference>
<dbReference type="InterPro" id="IPR047786">
    <property type="entry name" value="Mfa1_fim"/>
</dbReference>
<dbReference type="GO" id="GO:0009418">
    <property type="term" value="C:pilus shaft"/>
    <property type="evidence" value="ECO:0007669"/>
    <property type="project" value="InterPro"/>
</dbReference>
<keyword evidence="3" id="KW-1185">Reference proteome</keyword>
<feature type="domain" description="Minor fimbrium subunit Mfa1 C-terminal" evidence="1">
    <location>
        <begin position="463"/>
        <end position="560"/>
    </location>
</feature>
<protein>
    <recommendedName>
        <fullName evidence="1">Minor fimbrium subunit Mfa1 C-terminal domain-containing protein</fullName>
    </recommendedName>
</protein>
<proteinExistence type="predicted"/>
<comment type="caution">
    <text evidence="2">The sequence shown here is derived from an EMBL/GenBank/DDBJ whole genome shotgun (WGS) entry which is preliminary data.</text>
</comment>
<dbReference type="InterPro" id="IPR029140">
    <property type="entry name" value="Mfa1_C"/>
</dbReference>
<dbReference type="Pfam" id="PF15495">
    <property type="entry name" value="Fimbrillin_C"/>
    <property type="match status" value="1"/>
</dbReference>